<dbReference type="Proteomes" id="UP001283212">
    <property type="component" value="Unassembled WGS sequence"/>
</dbReference>
<accession>A0AAE4SC02</accession>
<reference evidence="2 3" key="1">
    <citation type="submission" date="2023-06" db="EMBL/GenBank/DDBJ databases">
        <title>Genome sequence of Methancorpusculaceae sp. Cs1.</title>
        <authorList>
            <person name="Protasov E."/>
            <person name="Platt K."/>
            <person name="Poehlein A."/>
            <person name="Daniel R."/>
            <person name="Brune A."/>
        </authorList>
    </citation>
    <scope>NUCLEOTIDE SEQUENCE [LARGE SCALE GENOMIC DNA]</scope>
    <source>
        <strain evidence="2 3">Cs1</strain>
    </source>
</reference>
<gene>
    <name evidence="2" type="primary">rnc</name>
    <name evidence="2" type="ORF">McpCs1_16740</name>
</gene>
<dbReference type="GO" id="GO:0006396">
    <property type="term" value="P:RNA processing"/>
    <property type="evidence" value="ECO:0007669"/>
    <property type="project" value="InterPro"/>
</dbReference>
<dbReference type="Gene3D" id="1.10.1520.10">
    <property type="entry name" value="Ribonuclease III domain"/>
    <property type="match status" value="1"/>
</dbReference>
<keyword evidence="3" id="KW-1185">Reference proteome</keyword>
<evidence type="ECO:0000313" key="2">
    <source>
        <dbReference type="EMBL" id="MDV0444272.1"/>
    </source>
</evidence>
<proteinExistence type="predicted"/>
<dbReference type="InterPro" id="IPR036389">
    <property type="entry name" value="RNase_III_sf"/>
</dbReference>
<evidence type="ECO:0000259" key="1">
    <source>
        <dbReference type="PROSITE" id="PS50142"/>
    </source>
</evidence>
<dbReference type="InterPro" id="IPR000999">
    <property type="entry name" value="RNase_III_dom"/>
</dbReference>
<dbReference type="SUPFAM" id="SSF69065">
    <property type="entry name" value="RNase III domain-like"/>
    <property type="match status" value="1"/>
</dbReference>
<dbReference type="SMART" id="SM00535">
    <property type="entry name" value="RIBOc"/>
    <property type="match status" value="1"/>
</dbReference>
<protein>
    <submittedName>
        <fullName evidence="2">Ribonuclease 3</fullName>
        <ecNumber evidence="2">3.1.26.3</ecNumber>
    </submittedName>
</protein>
<dbReference type="CDD" id="cd00593">
    <property type="entry name" value="RIBOc"/>
    <property type="match status" value="1"/>
</dbReference>
<dbReference type="EC" id="3.1.26.3" evidence="2"/>
<dbReference type="GO" id="GO:0004525">
    <property type="term" value="F:ribonuclease III activity"/>
    <property type="evidence" value="ECO:0007669"/>
    <property type="project" value="UniProtKB-EC"/>
</dbReference>
<organism evidence="2 3">
    <name type="scientific">Methanorbis rubei</name>
    <dbReference type="NCBI Taxonomy" id="3028300"/>
    <lineage>
        <taxon>Archaea</taxon>
        <taxon>Methanobacteriati</taxon>
        <taxon>Methanobacteriota</taxon>
        <taxon>Stenosarchaea group</taxon>
        <taxon>Methanomicrobia</taxon>
        <taxon>Methanomicrobiales</taxon>
        <taxon>Methanocorpusculaceae</taxon>
        <taxon>Methanorbis</taxon>
    </lineage>
</organism>
<keyword evidence="2" id="KW-0378">Hydrolase</keyword>
<dbReference type="PROSITE" id="PS50142">
    <property type="entry name" value="RNASE_3_2"/>
    <property type="match status" value="1"/>
</dbReference>
<dbReference type="EMBL" id="JAWDKB010000007">
    <property type="protein sequence ID" value="MDV0444272.1"/>
    <property type="molecule type" value="Genomic_DNA"/>
</dbReference>
<sequence length="147" mass="16680">MTYAELYDKIGYTFKNEEYLNYALTRTAYAREHEIPMSETMDSFAVLGDAALDLVMIKEIIMDGEYDKGEITRKKIDSVNMTVVRKIAEELDLPSYMRWGKGEVRMQIWTSGRVSAECFEALVGAAYMDGGIDAAAKIINTVRRVKP</sequence>
<evidence type="ECO:0000313" key="3">
    <source>
        <dbReference type="Proteomes" id="UP001283212"/>
    </source>
</evidence>
<comment type="caution">
    <text evidence="2">The sequence shown here is derived from an EMBL/GenBank/DDBJ whole genome shotgun (WGS) entry which is preliminary data.</text>
</comment>
<dbReference type="RefSeq" id="WP_338096770.1">
    <property type="nucleotide sequence ID" value="NZ_JAWDKB010000007.1"/>
</dbReference>
<feature type="domain" description="RNase III" evidence="1">
    <location>
        <begin position="3"/>
        <end position="131"/>
    </location>
</feature>
<name>A0AAE4SC02_9EURY</name>
<dbReference type="AlphaFoldDB" id="A0AAE4SC02"/>
<dbReference type="Pfam" id="PF14622">
    <property type="entry name" value="Ribonucleas_3_3"/>
    <property type="match status" value="1"/>
</dbReference>